<evidence type="ECO:0000313" key="1">
    <source>
        <dbReference type="EMBL" id="KAH6628008.1"/>
    </source>
</evidence>
<dbReference type="Proteomes" id="UP000724584">
    <property type="component" value="Unassembled WGS sequence"/>
</dbReference>
<sequence>MMCSMAEGLHFSKKKANLNTLAQMRTFPTTTGIHPPYLPTKCASPIPYQMPLSMTIYRNKPNQVRRTRLVYVHTCSYSPVTRTTEPARPSIPHQIVLSSPALFQ</sequence>
<keyword evidence="2" id="KW-1185">Reference proteome</keyword>
<accession>A0ACB7P7R6</accession>
<organism evidence="1 2">
    <name type="scientific">Chaetomium tenue</name>
    <dbReference type="NCBI Taxonomy" id="1854479"/>
    <lineage>
        <taxon>Eukaryota</taxon>
        <taxon>Fungi</taxon>
        <taxon>Dikarya</taxon>
        <taxon>Ascomycota</taxon>
        <taxon>Pezizomycotina</taxon>
        <taxon>Sordariomycetes</taxon>
        <taxon>Sordariomycetidae</taxon>
        <taxon>Sordariales</taxon>
        <taxon>Chaetomiaceae</taxon>
        <taxon>Chaetomium</taxon>
    </lineage>
</organism>
<comment type="caution">
    <text evidence="1">The sequence shown here is derived from an EMBL/GenBank/DDBJ whole genome shotgun (WGS) entry which is preliminary data.</text>
</comment>
<name>A0ACB7P7R6_9PEZI</name>
<gene>
    <name evidence="1" type="ORF">F5144DRAFT_577567</name>
</gene>
<dbReference type="EMBL" id="JAGIZQ010000005">
    <property type="protein sequence ID" value="KAH6628008.1"/>
    <property type="molecule type" value="Genomic_DNA"/>
</dbReference>
<protein>
    <submittedName>
        <fullName evidence="1">Uncharacterized protein</fullName>
    </submittedName>
</protein>
<evidence type="ECO:0000313" key="2">
    <source>
        <dbReference type="Proteomes" id="UP000724584"/>
    </source>
</evidence>
<proteinExistence type="predicted"/>
<reference evidence="1 2" key="1">
    <citation type="journal article" date="2021" name="Nat. Commun.">
        <title>Genetic determinants of endophytism in the Arabidopsis root mycobiome.</title>
        <authorList>
            <person name="Mesny F."/>
            <person name="Miyauchi S."/>
            <person name="Thiergart T."/>
            <person name="Pickel B."/>
            <person name="Atanasova L."/>
            <person name="Karlsson M."/>
            <person name="Huettel B."/>
            <person name="Barry K.W."/>
            <person name="Haridas S."/>
            <person name="Chen C."/>
            <person name="Bauer D."/>
            <person name="Andreopoulos W."/>
            <person name="Pangilinan J."/>
            <person name="LaButti K."/>
            <person name="Riley R."/>
            <person name="Lipzen A."/>
            <person name="Clum A."/>
            <person name="Drula E."/>
            <person name="Henrissat B."/>
            <person name="Kohler A."/>
            <person name="Grigoriev I.V."/>
            <person name="Martin F.M."/>
            <person name="Hacquard S."/>
        </authorList>
    </citation>
    <scope>NUCLEOTIDE SEQUENCE [LARGE SCALE GENOMIC DNA]</scope>
    <source>
        <strain evidence="1 2">MPI-SDFR-AT-0079</strain>
    </source>
</reference>